<feature type="transmembrane region" description="Helical" evidence="7">
    <location>
        <begin position="387"/>
        <end position="407"/>
    </location>
</feature>
<feature type="transmembrane region" description="Helical" evidence="7">
    <location>
        <begin position="43"/>
        <end position="62"/>
    </location>
</feature>
<dbReference type="Gene3D" id="1.20.1530.20">
    <property type="match status" value="1"/>
</dbReference>
<keyword evidence="10" id="KW-1185">Reference proteome</keyword>
<dbReference type="InterPro" id="IPR038770">
    <property type="entry name" value="Na+/solute_symporter_sf"/>
</dbReference>
<comment type="subcellular location">
    <subcellularLocation>
        <location evidence="1">Membrane</location>
        <topology evidence="1">Multi-pass membrane protein</topology>
    </subcellularLocation>
</comment>
<keyword evidence="4 7" id="KW-1133">Transmembrane helix</keyword>
<keyword evidence="6 7" id="KW-0472">Membrane</keyword>
<dbReference type="PANTHER" id="PTHR32468:SF0">
    <property type="entry name" value="K(+)_H(+) ANTIPORTER 1"/>
    <property type="match status" value="1"/>
</dbReference>
<dbReference type="PANTHER" id="PTHR32468">
    <property type="entry name" value="CATION/H + ANTIPORTER"/>
    <property type="match status" value="1"/>
</dbReference>
<evidence type="ECO:0000256" key="7">
    <source>
        <dbReference type="SAM" id="Phobius"/>
    </source>
</evidence>
<feature type="domain" description="Cation/H+ exchanger transmembrane" evidence="8">
    <location>
        <begin position="24"/>
        <end position="413"/>
    </location>
</feature>
<comment type="caution">
    <text evidence="9">The sequence shown here is derived from an EMBL/GenBank/DDBJ whole genome shotgun (WGS) entry which is preliminary data.</text>
</comment>
<dbReference type="Proteomes" id="UP001592528">
    <property type="component" value="Unassembled WGS sequence"/>
</dbReference>
<dbReference type="Pfam" id="PF00999">
    <property type="entry name" value="Na_H_Exchanger"/>
    <property type="match status" value="1"/>
</dbReference>
<feature type="transmembrane region" description="Helical" evidence="7">
    <location>
        <begin position="177"/>
        <end position="201"/>
    </location>
</feature>
<feature type="transmembrane region" description="Helical" evidence="7">
    <location>
        <begin position="207"/>
        <end position="227"/>
    </location>
</feature>
<feature type="transmembrane region" description="Helical" evidence="7">
    <location>
        <begin position="143"/>
        <end position="165"/>
    </location>
</feature>
<feature type="transmembrane region" description="Helical" evidence="7">
    <location>
        <begin position="247"/>
        <end position="280"/>
    </location>
</feature>
<feature type="transmembrane region" description="Helical" evidence="7">
    <location>
        <begin position="109"/>
        <end position="131"/>
    </location>
</feature>
<evidence type="ECO:0000313" key="10">
    <source>
        <dbReference type="Proteomes" id="UP001592528"/>
    </source>
</evidence>
<proteinExistence type="predicted"/>
<evidence type="ECO:0000256" key="1">
    <source>
        <dbReference type="ARBA" id="ARBA00004141"/>
    </source>
</evidence>
<keyword evidence="5" id="KW-0406">Ion transport</keyword>
<evidence type="ECO:0000256" key="5">
    <source>
        <dbReference type="ARBA" id="ARBA00023065"/>
    </source>
</evidence>
<protein>
    <submittedName>
        <fullName evidence="9">Cation:proton antiporter</fullName>
    </submittedName>
</protein>
<feature type="transmembrane region" description="Helical" evidence="7">
    <location>
        <begin position="326"/>
        <end position="347"/>
    </location>
</feature>
<dbReference type="RefSeq" id="WP_198037437.1">
    <property type="nucleotide sequence ID" value="NZ_JBHEZZ010000002.1"/>
</dbReference>
<feature type="transmembrane region" description="Helical" evidence="7">
    <location>
        <begin position="12"/>
        <end position="31"/>
    </location>
</feature>
<keyword evidence="3 7" id="KW-0812">Transmembrane</keyword>
<feature type="transmembrane region" description="Helical" evidence="7">
    <location>
        <begin position="300"/>
        <end position="319"/>
    </location>
</feature>
<dbReference type="InterPro" id="IPR006153">
    <property type="entry name" value="Cation/H_exchanger_TM"/>
</dbReference>
<sequence length="441" mass="46009">MEDAVVPTAPIPVEAVVLADIAIVIAVCAVLTRLLRRLHQPPVIAEIAAGLLLGPSLLGMLPGDLPDRLFPADARLPLSAVANLGLALLMFLCGWELDSRQLRSNTRNIGALAVLAMAVPFALGGGFAVLIRHQQAGPGVRPAAFVLFLATAFSITAFPVLARILRDQGLTRTRIGGMAMTCAALCDVVAWCVLVLVTALAKSNGTAGFVQVLGLTAGFAAVLLLVVRPLLRRALARLNERGSDSALTAVILSGLLVSAFVTSWIGIHPIFGAFAFGLLMPRRTGAERGLGDELTQRVGIPLDRAAALLLPVYFVLTGLSVDVRKLGLSGLLLLVGALAVATVGKYLGAAVPARLSGLGGRDALAFGTLMNTRGLTEIVVLGIGRQLGLISAELFTVMVLVALLTTAQAGPLLRRFKLTAPVPVPDPVRPVVQPSREIQPV</sequence>
<gene>
    <name evidence="9" type="ORF">ACEZDJ_05360</name>
</gene>
<organism evidence="9 10">
    <name type="scientific">Streptacidiphilus cavernicola</name>
    <dbReference type="NCBI Taxonomy" id="3342716"/>
    <lineage>
        <taxon>Bacteria</taxon>
        <taxon>Bacillati</taxon>
        <taxon>Actinomycetota</taxon>
        <taxon>Actinomycetes</taxon>
        <taxon>Kitasatosporales</taxon>
        <taxon>Streptomycetaceae</taxon>
        <taxon>Streptacidiphilus</taxon>
    </lineage>
</organism>
<evidence type="ECO:0000256" key="6">
    <source>
        <dbReference type="ARBA" id="ARBA00023136"/>
    </source>
</evidence>
<dbReference type="EMBL" id="JBHEZZ010000002">
    <property type="protein sequence ID" value="MFC1400711.1"/>
    <property type="molecule type" value="Genomic_DNA"/>
</dbReference>
<accession>A0ABV6UGZ8</accession>
<evidence type="ECO:0000256" key="3">
    <source>
        <dbReference type="ARBA" id="ARBA00022692"/>
    </source>
</evidence>
<evidence type="ECO:0000256" key="2">
    <source>
        <dbReference type="ARBA" id="ARBA00022448"/>
    </source>
</evidence>
<dbReference type="InterPro" id="IPR050794">
    <property type="entry name" value="CPA2_transporter"/>
</dbReference>
<evidence type="ECO:0000313" key="9">
    <source>
        <dbReference type="EMBL" id="MFC1400711.1"/>
    </source>
</evidence>
<evidence type="ECO:0000259" key="8">
    <source>
        <dbReference type="Pfam" id="PF00999"/>
    </source>
</evidence>
<feature type="transmembrane region" description="Helical" evidence="7">
    <location>
        <begin position="74"/>
        <end position="97"/>
    </location>
</feature>
<evidence type="ECO:0000256" key="4">
    <source>
        <dbReference type="ARBA" id="ARBA00022989"/>
    </source>
</evidence>
<reference evidence="9 10" key="1">
    <citation type="submission" date="2024-09" db="EMBL/GenBank/DDBJ databases">
        <authorList>
            <person name="Lee S.D."/>
        </authorList>
    </citation>
    <scope>NUCLEOTIDE SEQUENCE [LARGE SCALE GENOMIC DNA]</scope>
    <source>
        <strain evidence="9 10">N1-5</strain>
    </source>
</reference>
<keyword evidence="2" id="KW-0813">Transport</keyword>
<name>A0ABV6UGZ8_9ACTN</name>